<dbReference type="EMBL" id="PKUR01000002">
    <property type="protein sequence ID" value="PLW86681.1"/>
    <property type="molecule type" value="Genomic_DNA"/>
</dbReference>
<dbReference type="InterPro" id="IPR011990">
    <property type="entry name" value="TPR-like_helical_dom_sf"/>
</dbReference>
<dbReference type="PROSITE" id="PS50005">
    <property type="entry name" value="TPR"/>
    <property type="match status" value="5"/>
</dbReference>
<dbReference type="KEGG" id="hja:BST95_10805"/>
<dbReference type="PANTHER" id="PTHR44216">
    <property type="entry name" value="PROTEIN O-MANNOSYL-TRANSFERASE TMTC2"/>
    <property type="match status" value="1"/>
</dbReference>
<dbReference type="SMART" id="SM00028">
    <property type="entry name" value="TPR"/>
    <property type="match status" value="8"/>
</dbReference>
<dbReference type="GO" id="GO:0035269">
    <property type="term" value="P:protein O-linked glycosylation via mannose"/>
    <property type="evidence" value="ECO:0007669"/>
    <property type="project" value="TreeGrafter"/>
</dbReference>
<evidence type="ECO:0000313" key="3">
    <source>
        <dbReference type="Proteomes" id="UP000235162"/>
    </source>
</evidence>
<protein>
    <submittedName>
        <fullName evidence="2">Sulfotransferase family protein</fullName>
    </submittedName>
</protein>
<dbReference type="InterPro" id="IPR027417">
    <property type="entry name" value="P-loop_NTPase"/>
</dbReference>
<dbReference type="AlphaFoldDB" id="A0AAP8MF31"/>
<sequence length="664" mass="75335">MQQRRVPRSVFENILSEIKEGRTEQGLALCEAALDDYPEDINLLGLLGMAQGDLRQFDKAENTLRHVMELAPGFAKPYEDLGTLLLKQQRAEEAVPLLKKAVRLDPKLEAAHFNLGKALAAVGEGQQADAAFERSFELSPLRGMMARAAEHHKAGRIREAEQLCRQVLQKQPRHVDALRMLGLIAAAAGDFDEAEHLLGQAMAGAPDHVPVLFELGRVLKELERYEDAIEIYHKITRLQPDNPKGYYRLGGVLGPAAQTQESAAAYRRCLDLSSNHTGAWLGLGHMLKTLGHQEDGVRAYQRCLELEPDFGEAYYSLANLKTYRFSDAQVDDMEQRVAGDELRDSSRVNFMFALGKAFEDREDYDKAWHYYEGGNQTQRMLVSYDPVHTESINDELVAFFNADFFQQLGEVGEQDPAPIFVLGMPRSGSTLVEQIIASHSAVEGTSELPYIGRMTKSLNRNRADGMRYPGLLAELEPRHFQRLGRDYLHMAQMHRTEGTPHFIDKMPNNFPCVGFIQAILPNARIIDARRNPLDACVGNLRQLYARGQTFSYDQSDIGEYYLQYQRMMDHWDEVLPGKVLHVQYEDTVADLDTQVRRILDFLELPFEQGCVDFHQTDRAVRTASSEQVRQPIYSSGIGYWRRYEGHLDELKDVLEPILDQYQIG</sequence>
<accession>A0AAP8MF31</accession>
<comment type="caution">
    <text evidence="2">The sequence shown here is derived from an EMBL/GenBank/DDBJ whole genome shotgun (WGS) entry which is preliminary data.</text>
</comment>
<dbReference type="RefSeq" id="WP_084199408.1">
    <property type="nucleotide sequence ID" value="NZ_BMYL01000002.1"/>
</dbReference>
<feature type="repeat" description="TPR" evidence="1">
    <location>
        <begin position="109"/>
        <end position="142"/>
    </location>
</feature>
<dbReference type="Pfam" id="PF13414">
    <property type="entry name" value="TPR_11"/>
    <property type="match status" value="1"/>
</dbReference>
<organism evidence="2 3">
    <name type="scientific">Halioglobus japonicus</name>
    <dbReference type="NCBI Taxonomy" id="930805"/>
    <lineage>
        <taxon>Bacteria</taxon>
        <taxon>Pseudomonadati</taxon>
        <taxon>Pseudomonadota</taxon>
        <taxon>Gammaproteobacteria</taxon>
        <taxon>Cellvibrionales</taxon>
        <taxon>Halieaceae</taxon>
        <taxon>Halioglobus</taxon>
    </lineage>
</organism>
<dbReference type="SUPFAM" id="SSF48452">
    <property type="entry name" value="TPR-like"/>
    <property type="match status" value="2"/>
</dbReference>
<feature type="repeat" description="TPR" evidence="1">
    <location>
        <begin position="209"/>
        <end position="242"/>
    </location>
</feature>
<dbReference type="InterPro" id="IPR052384">
    <property type="entry name" value="TMTC_O-mannosyltransferase"/>
</dbReference>
<dbReference type="PROSITE" id="PS50293">
    <property type="entry name" value="TPR_REGION"/>
    <property type="match status" value="1"/>
</dbReference>
<feature type="repeat" description="TPR" evidence="1">
    <location>
        <begin position="277"/>
        <end position="310"/>
    </location>
</feature>
<dbReference type="Pfam" id="PF13181">
    <property type="entry name" value="TPR_8"/>
    <property type="match status" value="1"/>
</dbReference>
<dbReference type="Pfam" id="PF13469">
    <property type="entry name" value="Sulfotransfer_3"/>
    <property type="match status" value="1"/>
</dbReference>
<evidence type="ECO:0000313" key="2">
    <source>
        <dbReference type="EMBL" id="PLW86681.1"/>
    </source>
</evidence>
<dbReference type="Proteomes" id="UP000235162">
    <property type="component" value="Unassembled WGS sequence"/>
</dbReference>
<gene>
    <name evidence="2" type="ORF">C0029_09825</name>
</gene>
<reference evidence="2 3" key="1">
    <citation type="submission" date="2018-01" db="EMBL/GenBank/DDBJ databases">
        <title>The draft genome sequence of Halioglobus japonicus S1-36.</title>
        <authorList>
            <person name="Du Z.-J."/>
            <person name="Shi M.-J."/>
        </authorList>
    </citation>
    <scope>NUCLEOTIDE SEQUENCE [LARGE SCALE GENOMIC DNA]</scope>
    <source>
        <strain evidence="2 3">S1-36</strain>
    </source>
</reference>
<feature type="repeat" description="TPR" evidence="1">
    <location>
        <begin position="75"/>
        <end position="108"/>
    </location>
</feature>
<feature type="repeat" description="TPR" evidence="1">
    <location>
        <begin position="175"/>
        <end position="208"/>
    </location>
</feature>
<dbReference type="PANTHER" id="PTHR44216:SF3">
    <property type="entry name" value="PROTEIN O-MANNOSYL-TRANSFERASE TMTC2"/>
    <property type="match status" value="1"/>
</dbReference>
<dbReference type="Pfam" id="PF14559">
    <property type="entry name" value="TPR_19"/>
    <property type="match status" value="2"/>
</dbReference>
<dbReference type="SUPFAM" id="SSF52540">
    <property type="entry name" value="P-loop containing nucleoside triphosphate hydrolases"/>
    <property type="match status" value="1"/>
</dbReference>
<dbReference type="Gene3D" id="3.40.50.300">
    <property type="entry name" value="P-loop containing nucleotide triphosphate hydrolases"/>
    <property type="match status" value="1"/>
</dbReference>
<keyword evidence="3" id="KW-1185">Reference proteome</keyword>
<keyword evidence="1" id="KW-0802">TPR repeat</keyword>
<proteinExistence type="predicted"/>
<evidence type="ECO:0000256" key="1">
    <source>
        <dbReference type="PROSITE-ProRule" id="PRU00339"/>
    </source>
</evidence>
<name>A0AAP8MF31_9GAMM</name>
<dbReference type="GO" id="GO:0000030">
    <property type="term" value="F:mannosyltransferase activity"/>
    <property type="evidence" value="ECO:0007669"/>
    <property type="project" value="TreeGrafter"/>
</dbReference>
<dbReference type="Gene3D" id="1.25.40.10">
    <property type="entry name" value="Tetratricopeptide repeat domain"/>
    <property type="match status" value="3"/>
</dbReference>
<dbReference type="InterPro" id="IPR019734">
    <property type="entry name" value="TPR_rpt"/>
</dbReference>